<reference evidence="1 2" key="1">
    <citation type="journal article" date="2021" name="Plant Biotechnol. J.">
        <title>Multi-omics assisted identification of the key and species-specific regulatory components of drought-tolerant mechanisms in Gossypium stocksii.</title>
        <authorList>
            <person name="Yu D."/>
            <person name="Ke L."/>
            <person name="Zhang D."/>
            <person name="Wu Y."/>
            <person name="Sun Y."/>
            <person name="Mei J."/>
            <person name="Sun J."/>
            <person name="Sun Y."/>
        </authorList>
    </citation>
    <scope>NUCLEOTIDE SEQUENCE [LARGE SCALE GENOMIC DNA]</scope>
    <source>
        <strain evidence="2">cv. E1</strain>
        <tissue evidence="1">Leaf</tissue>
    </source>
</reference>
<evidence type="ECO:0000313" key="2">
    <source>
        <dbReference type="Proteomes" id="UP000828251"/>
    </source>
</evidence>
<accession>A0A9D3W4H1</accession>
<name>A0A9D3W4H1_9ROSI</name>
<keyword evidence="2" id="KW-1185">Reference proteome</keyword>
<proteinExistence type="predicted"/>
<dbReference type="Proteomes" id="UP000828251">
    <property type="component" value="Unassembled WGS sequence"/>
</dbReference>
<dbReference type="AlphaFoldDB" id="A0A9D3W4H1"/>
<gene>
    <name evidence="1" type="ORF">J1N35_011576</name>
</gene>
<sequence>MANENNGLLSKLNFSNKEVLSVQVGEDDELIHTRFEAKVLQSCSLIVAIRRRYSFRSFDRCVILKNRYNSFLYLVILLLLNLARLRTKPRSLRDNEGWWTKYIRVRVVVDVFKPLHQMVKLWGPTRAEQLCLVKYECLLKFCPECGLIINVIDACMVAEVSLESMVSNLQYRDWLRVQVLRKGGQDGVCHHRCGIKIVERPPSGSDNSHPSRRPIDYA</sequence>
<organism evidence="1 2">
    <name type="scientific">Gossypium stocksii</name>
    <dbReference type="NCBI Taxonomy" id="47602"/>
    <lineage>
        <taxon>Eukaryota</taxon>
        <taxon>Viridiplantae</taxon>
        <taxon>Streptophyta</taxon>
        <taxon>Embryophyta</taxon>
        <taxon>Tracheophyta</taxon>
        <taxon>Spermatophyta</taxon>
        <taxon>Magnoliopsida</taxon>
        <taxon>eudicotyledons</taxon>
        <taxon>Gunneridae</taxon>
        <taxon>Pentapetalae</taxon>
        <taxon>rosids</taxon>
        <taxon>malvids</taxon>
        <taxon>Malvales</taxon>
        <taxon>Malvaceae</taxon>
        <taxon>Malvoideae</taxon>
        <taxon>Gossypium</taxon>
    </lineage>
</organism>
<comment type="caution">
    <text evidence="1">The sequence shown here is derived from an EMBL/GenBank/DDBJ whole genome shotgun (WGS) entry which is preliminary data.</text>
</comment>
<dbReference type="EMBL" id="JAIQCV010000004">
    <property type="protein sequence ID" value="KAH1107808.1"/>
    <property type="molecule type" value="Genomic_DNA"/>
</dbReference>
<evidence type="ECO:0000313" key="1">
    <source>
        <dbReference type="EMBL" id="KAH1107808.1"/>
    </source>
</evidence>
<protein>
    <submittedName>
        <fullName evidence="1">Uncharacterized protein</fullName>
    </submittedName>
</protein>